<keyword evidence="1" id="KW-0472">Membrane</keyword>
<dbReference type="GeneID" id="25245488"/>
<dbReference type="Proteomes" id="UP000066124">
    <property type="component" value="Chromosome"/>
</dbReference>
<organism evidence="2 3">
    <name type="scientific">Haloferax gibbonsii</name>
    <dbReference type="NCBI Taxonomy" id="35746"/>
    <lineage>
        <taxon>Archaea</taxon>
        <taxon>Methanobacteriati</taxon>
        <taxon>Methanobacteriota</taxon>
        <taxon>Stenosarchaea group</taxon>
        <taxon>Halobacteria</taxon>
        <taxon>Halobacteriales</taxon>
        <taxon>Haloferacaceae</taxon>
        <taxon>Haloferax</taxon>
    </lineage>
</organism>
<gene>
    <name evidence="2" type="ORF">ABY42_05970</name>
</gene>
<keyword evidence="1" id="KW-0812">Transmembrane</keyword>
<accession>A0A0K1ISA9</accession>
<dbReference type="EMBL" id="CP011947">
    <property type="protein sequence ID" value="AKU07309.1"/>
    <property type="molecule type" value="Genomic_DNA"/>
</dbReference>
<proteinExistence type="predicted"/>
<keyword evidence="1" id="KW-1133">Transmembrane helix</keyword>
<evidence type="ECO:0000313" key="3">
    <source>
        <dbReference type="Proteomes" id="UP000066124"/>
    </source>
</evidence>
<reference evidence="3" key="1">
    <citation type="journal article" date="2015" name="J. Biotechnol.">
        <title>Complete genome sequence of Haloferax gibbonsii strain ARA6, a potential producer of polyhydroxyalkanoates and halocins isolated from Araruama, Rio de Janeiro, Brasil.</title>
        <authorList>
            <person name="Pinto L.H."/>
            <person name="D'Alincourt Carvalho-Assef A.P."/>
            <person name="Vieira R.P."/>
            <person name="Clementino M.M."/>
            <person name="Albano R.M."/>
        </authorList>
    </citation>
    <scope>NUCLEOTIDE SEQUENCE [LARGE SCALE GENOMIC DNA]</scope>
    <source>
        <strain evidence="3">ARA6</strain>
    </source>
</reference>
<feature type="transmembrane region" description="Helical" evidence="1">
    <location>
        <begin position="62"/>
        <end position="84"/>
    </location>
</feature>
<sequence length="120" mass="12911">MRTRTSALVGLGIGSAVSYSFGFRHGNALVGVTLLLTYTIAGFGFVAFPAYRWRWSGPNDHFWYTIIGVLSALLPILAIHGLGFEPGERVRGIVLLAGVWLGGVYAGIALERASRRASDD</sequence>
<name>A0A0K1ISA9_HALGI</name>
<evidence type="ECO:0000313" key="2">
    <source>
        <dbReference type="EMBL" id="AKU07309.1"/>
    </source>
</evidence>
<protein>
    <submittedName>
        <fullName evidence="2">Uncharacterized protein</fullName>
    </submittedName>
</protein>
<dbReference type="AlphaFoldDB" id="A0A0K1ISA9"/>
<dbReference type="RefSeq" id="WP_050458940.1">
    <property type="nucleotide sequence ID" value="NZ_CP011947.1"/>
</dbReference>
<dbReference type="KEGG" id="hgi:ABY42_05970"/>
<dbReference type="PATRIC" id="fig|35746.4.peg.1269"/>
<feature type="transmembrane region" description="Helical" evidence="1">
    <location>
        <begin position="28"/>
        <end position="50"/>
    </location>
</feature>
<evidence type="ECO:0000256" key="1">
    <source>
        <dbReference type="SAM" id="Phobius"/>
    </source>
</evidence>
<feature type="transmembrane region" description="Helical" evidence="1">
    <location>
        <begin position="90"/>
        <end position="110"/>
    </location>
</feature>